<evidence type="ECO:0000313" key="2">
    <source>
        <dbReference type="Proteomes" id="UP000618591"/>
    </source>
</evidence>
<keyword evidence="2" id="KW-1185">Reference proteome</keyword>
<protein>
    <recommendedName>
        <fullName evidence="3">Rap1a immunity protein domain-containing protein</fullName>
    </recommendedName>
</protein>
<proteinExistence type="predicted"/>
<evidence type="ECO:0000313" key="1">
    <source>
        <dbReference type="EMBL" id="GGA54041.1"/>
    </source>
</evidence>
<gene>
    <name evidence="1" type="ORF">GCM10011395_25550</name>
</gene>
<reference evidence="2" key="1">
    <citation type="journal article" date="2019" name="Int. J. Syst. Evol. Microbiol.">
        <title>The Global Catalogue of Microorganisms (GCM) 10K type strain sequencing project: providing services to taxonomists for standard genome sequencing and annotation.</title>
        <authorList>
            <consortium name="The Broad Institute Genomics Platform"/>
            <consortium name="The Broad Institute Genome Sequencing Center for Infectious Disease"/>
            <person name="Wu L."/>
            <person name="Ma J."/>
        </authorList>
    </citation>
    <scope>NUCLEOTIDE SEQUENCE [LARGE SCALE GENOMIC DNA]</scope>
    <source>
        <strain evidence="2">CGMCC 1.10106</strain>
    </source>
</reference>
<name>A0ABQ1H0V2_9SPHN</name>
<dbReference type="EMBL" id="BMDW01000016">
    <property type="protein sequence ID" value="GGA54041.1"/>
    <property type="molecule type" value="Genomic_DNA"/>
</dbReference>
<sequence>MRIGLRILVLAGVLLPVAAEAMTVETFLSKAKALQAKGPFALGSSDLPLLRDEVKDAGTAYRAQIEADRLAGKPRRACPPPVGQAKIDSKVVMAEFEAIPLAKRKVSVQAAFYAMMDRRFPCK</sequence>
<organism evidence="1 2">
    <name type="scientific">Sphingomonas psychrolutea</name>
    <dbReference type="NCBI Taxonomy" id="1259676"/>
    <lineage>
        <taxon>Bacteria</taxon>
        <taxon>Pseudomonadati</taxon>
        <taxon>Pseudomonadota</taxon>
        <taxon>Alphaproteobacteria</taxon>
        <taxon>Sphingomonadales</taxon>
        <taxon>Sphingomonadaceae</taxon>
        <taxon>Sphingomonas</taxon>
    </lineage>
</organism>
<dbReference type="Proteomes" id="UP000618591">
    <property type="component" value="Unassembled WGS sequence"/>
</dbReference>
<comment type="caution">
    <text evidence="1">The sequence shown here is derived from an EMBL/GenBank/DDBJ whole genome shotgun (WGS) entry which is preliminary data.</text>
</comment>
<accession>A0ABQ1H0V2</accession>
<evidence type="ECO:0008006" key="3">
    <source>
        <dbReference type="Google" id="ProtNLM"/>
    </source>
</evidence>